<dbReference type="SUPFAM" id="SSF51366">
    <property type="entry name" value="Ribulose-phoshate binding barrel"/>
    <property type="match status" value="1"/>
</dbReference>
<evidence type="ECO:0000313" key="2">
    <source>
        <dbReference type="EMBL" id="EBS4548394.1"/>
    </source>
</evidence>
<dbReference type="Pfam" id="PF03437">
    <property type="entry name" value="BtpA"/>
    <property type="match status" value="1"/>
</dbReference>
<dbReference type="PANTHER" id="PTHR21381:SF3">
    <property type="entry name" value="SGC REGION PROTEIN SGCQ-RELATED"/>
    <property type="match status" value="1"/>
</dbReference>
<dbReference type="InterPro" id="IPR005137">
    <property type="entry name" value="BtpA"/>
</dbReference>
<gene>
    <name evidence="2" type="ORF">DQK32_21315</name>
</gene>
<proteinExistence type="inferred from homology"/>
<dbReference type="AlphaFoldDB" id="A0A5U9VRY0"/>
<evidence type="ECO:0000256" key="1">
    <source>
        <dbReference type="ARBA" id="ARBA00006007"/>
    </source>
</evidence>
<name>A0A5U9VRY0_SALNE</name>
<dbReference type="InterPro" id="IPR011060">
    <property type="entry name" value="RibuloseP-bd_barrel"/>
</dbReference>
<organism evidence="2">
    <name type="scientific">Salmonella newport</name>
    <dbReference type="NCBI Taxonomy" id="108619"/>
    <lineage>
        <taxon>Bacteria</taxon>
        <taxon>Pseudomonadati</taxon>
        <taxon>Pseudomonadota</taxon>
        <taxon>Gammaproteobacteria</taxon>
        <taxon>Enterobacterales</taxon>
        <taxon>Enterobacteriaceae</taxon>
        <taxon>Salmonella</taxon>
    </lineage>
</organism>
<reference evidence="2" key="1">
    <citation type="submission" date="2018-06" db="EMBL/GenBank/DDBJ databases">
        <authorList>
            <person name="Ashton P.M."/>
            <person name="Dallman T."/>
            <person name="Nair S."/>
            <person name="De Pinna E."/>
            <person name="Peters T."/>
            <person name="Grant K."/>
        </authorList>
    </citation>
    <scope>NUCLEOTIDE SEQUENCE [LARGE SCALE GENOMIC DNA]</scope>
    <source>
        <strain evidence="2">160804</strain>
    </source>
</reference>
<dbReference type="PANTHER" id="PTHR21381">
    <property type="entry name" value="ZGC:162297"/>
    <property type="match status" value="1"/>
</dbReference>
<dbReference type="Proteomes" id="UP000839885">
    <property type="component" value="Unassembled WGS sequence"/>
</dbReference>
<comment type="similarity">
    <text evidence="1">Belongs to the BtpA family.</text>
</comment>
<protein>
    <submittedName>
        <fullName evidence="2">Membrane biogenesis protein</fullName>
    </submittedName>
</protein>
<comment type="caution">
    <text evidence="2">The sequence shown here is derived from an EMBL/GenBank/DDBJ whole genome shotgun (WGS) entry which is preliminary data.</text>
</comment>
<sequence length="243" mass="27081">MNNKVQDLFGDKKFILAMLHLKGSNDCEVLERAKHEIEIYRTCGVDAVIVENYFGSPAQVESVLHYLDSNNIDIIYGVNLLDNDQQGFELAKKYHARFIQLDSVAGHLTPDDDPAFAQFIALQRQDSDIAIFGGVRFKYQPYKSGRSLEEDLILGMQRCDAIVVTGDATGEETNERKIREFKAIIGDFPLIIGAGITVDNCQQQLALGNGAVVGSYFKDTYKDTGDVCAEHVAQLMNKVNKHD</sequence>
<dbReference type="EMBL" id="AAGVNP010000151">
    <property type="protein sequence ID" value="EBS4548394.1"/>
    <property type="molecule type" value="Genomic_DNA"/>
</dbReference>
<accession>A0A5U9VRY0</accession>